<proteinExistence type="predicted"/>
<dbReference type="Proteomes" id="UP001461341">
    <property type="component" value="Chromosome"/>
</dbReference>
<dbReference type="RefSeq" id="WP_369019427.1">
    <property type="nucleotide sequence ID" value="NZ_CP121689.1"/>
</dbReference>
<sequence>MEEQKVPLSEVERAIQCIDGVLKARVVGDERSVAEVHVLARPSKPPKLLVRDIETLLKAKFGLEVDHKKISVVAFDVGENDRAESSYAVQRPVLWSVSWRKSMNRAQSEVEIRFMGKIYRASAEEEGWSGRGWNHLIAEATLDCLNQIVGVPSFFALRGVAVRDFGDVEVALSFVDCRPDKGPGSMLVGTALVGDEVAEAVARATLDAVNRRLILYVENQP</sequence>
<dbReference type="EMBL" id="CP121689">
    <property type="protein sequence ID" value="WZL77266.1"/>
    <property type="molecule type" value="Genomic_DNA"/>
</dbReference>
<name>A0ABZ2YE39_9BACT</name>
<accession>A0ABZ2YE39</accession>
<keyword evidence="2" id="KW-1185">Reference proteome</keyword>
<evidence type="ECO:0000313" key="2">
    <source>
        <dbReference type="Proteomes" id="UP001461341"/>
    </source>
</evidence>
<protein>
    <submittedName>
        <fullName evidence="1">Uncharacterized protein</fullName>
    </submittedName>
</protein>
<evidence type="ECO:0000313" key="1">
    <source>
        <dbReference type="EMBL" id="WZL77266.1"/>
    </source>
</evidence>
<reference evidence="1 2" key="1">
    <citation type="submission" date="2023-03" db="EMBL/GenBank/DDBJ databases">
        <title>Novel Species.</title>
        <authorList>
            <person name="Ma S."/>
        </authorList>
    </citation>
    <scope>NUCLEOTIDE SEQUENCE [LARGE SCALE GENOMIC DNA]</scope>
    <source>
        <strain evidence="1 2">B11</strain>
    </source>
</reference>
<organism evidence="1 2">
    <name type="scientific">Thermatribacter velox</name>
    <dbReference type="NCBI Taxonomy" id="3039681"/>
    <lineage>
        <taxon>Bacteria</taxon>
        <taxon>Pseudomonadati</taxon>
        <taxon>Atribacterota</taxon>
        <taxon>Atribacteria</taxon>
        <taxon>Atribacterales</taxon>
        <taxon>Thermatribacteraceae</taxon>
        <taxon>Thermatribacter</taxon>
    </lineage>
</organism>
<gene>
    <name evidence="1" type="ORF">QBE54_08920</name>
</gene>